<dbReference type="HOGENOM" id="CLU_869275_0_0_1"/>
<sequence length="320" mass="35889">MASQGPFFLDEGPARNSSERTAQERGHPRNPILYKCFSCPTARHVSKRGIASRVLDLFVIRPCSEHKSVMPFYPGSLVGSEAIHRGLSESSGPITFSICLCTGRVSSNPKLYLHKTVSAFPLHQCTAYPPGVTDSHLNPIRAHTHHFPNTLLTMVNWSEPTTVMAQAAVFTQLLWVLLGIIGWEYITTLQFEYKTIRKWKEFKVFYFICRYSILLALIVLNVINNTKTEINCQAMYTLAQFLGNIAIGTTSNLLMFRAIAIWSRSIWIVVPLVLVALGHWAILFHGELPLAWYMSSTLTNGPQGSSPCARLGMPPSEYVW</sequence>
<evidence type="ECO:0000256" key="2">
    <source>
        <dbReference type="SAM" id="Phobius"/>
    </source>
</evidence>
<dbReference type="EMBL" id="AFRT01001348">
    <property type="protein sequence ID" value="ELU40782.1"/>
    <property type="molecule type" value="Genomic_DNA"/>
</dbReference>
<dbReference type="AlphaFoldDB" id="L8WVH0"/>
<protein>
    <submittedName>
        <fullName evidence="3">Uncharacterized protein</fullName>
    </submittedName>
</protein>
<evidence type="ECO:0000256" key="1">
    <source>
        <dbReference type="SAM" id="MobiDB-lite"/>
    </source>
</evidence>
<keyword evidence="2" id="KW-1133">Transmembrane helix</keyword>
<keyword evidence="2" id="KW-0812">Transmembrane</keyword>
<evidence type="ECO:0000313" key="4">
    <source>
        <dbReference type="Proteomes" id="UP000011668"/>
    </source>
</evidence>
<keyword evidence="2" id="KW-0472">Membrane</keyword>
<feature type="transmembrane region" description="Helical" evidence="2">
    <location>
        <begin position="235"/>
        <end position="254"/>
    </location>
</feature>
<dbReference type="Proteomes" id="UP000011668">
    <property type="component" value="Unassembled WGS sequence"/>
</dbReference>
<feature type="transmembrane region" description="Helical" evidence="2">
    <location>
        <begin position="163"/>
        <end position="183"/>
    </location>
</feature>
<dbReference type="OrthoDB" id="3197626at2759"/>
<feature type="compositionally biased region" description="Basic and acidic residues" evidence="1">
    <location>
        <begin position="17"/>
        <end position="26"/>
    </location>
</feature>
<organism evidence="3 4">
    <name type="scientific">Thanatephorus cucumeris (strain AG1-IA)</name>
    <name type="common">Rice sheath blight fungus</name>
    <name type="synonym">Rhizoctonia solani</name>
    <dbReference type="NCBI Taxonomy" id="983506"/>
    <lineage>
        <taxon>Eukaryota</taxon>
        <taxon>Fungi</taxon>
        <taxon>Dikarya</taxon>
        <taxon>Basidiomycota</taxon>
        <taxon>Agaricomycotina</taxon>
        <taxon>Agaricomycetes</taxon>
        <taxon>Cantharellales</taxon>
        <taxon>Ceratobasidiaceae</taxon>
        <taxon>Rhizoctonia</taxon>
        <taxon>Rhizoctonia solani AG-1</taxon>
    </lineage>
</organism>
<reference evidence="3 4" key="1">
    <citation type="journal article" date="2013" name="Nat. Commun.">
        <title>The evolution and pathogenic mechanisms of the rice sheath blight pathogen.</title>
        <authorList>
            <person name="Zheng A."/>
            <person name="Lin R."/>
            <person name="Xu L."/>
            <person name="Qin P."/>
            <person name="Tang C."/>
            <person name="Ai P."/>
            <person name="Zhang D."/>
            <person name="Liu Y."/>
            <person name="Sun Z."/>
            <person name="Feng H."/>
            <person name="Wang Y."/>
            <person name="Chen Y."/>
            <person name="Liang X."/>
            <person name="Fu R."/>
            <person name="Li Q."/>
            <person name="Zhang J."/>
            <person name="Yu X."/>
            <person name="Xie Z."/>
            <person name="Ding L."/>
            <person name="Guan P."/>
            <person name="Tang J."/>
            <person name="Liang Y."/>
            <person name="Wang S."/>
            <person name="Deng Q."/>
            <person name="Li S."/>
            <person name="Zhu J."/>
            <person name="Wang L."/>
            <person name="Liu H."/>
            <person name="Li P."/>
        </authorList>
    </citation>
    <scope>NUCLEOTIDE SEQUENCE [LARGE SCALE GENOMIC DNA]</scope>
    <source>
        <strain evidence="4">AG-1 IA</strain>
    </source>
</reference>
<name>L8WVH0_THACA</name>
<accession>L8WVH0</accession>
<keyword evidence="4" id="KW-1185">Reference proteome</keyword>
<comment type="caution">
    <text evidence="3">The sequence shown here is derived from an EMBL/GenBank/DDBJ whole genome shotgun (WGS) entry which is preliminary data.</text>
</comment>
<feature type="transmembrane region" description="Helical" evidence="2">
    <location>
        <begin position="266"/>
        <end position="286"/>
    </location>
</feature>
<evidence type="ECO:0000313" key="3">
    <source>
        <dbReference type="EMBL" id="ELU40782.1"/>
    </source>
</evidence>
<feature type="transmembrane region" description="Helical" evidence="2">
    <location>
        <begin position="204"/>
        <end position="223"/>
    </location>
</feature>
<feature type="region of interest" description="Disordered" evidence="1">
    <location>
        <begin position="1"/>
        <end position="26"/>
    </location>
</feature>
<gene>
    <name evidence="3" type="ORF">AG1IA_05225</name>
</gene>
<proteinExistence type="predicted"/>